<gene>
    <name evidence="5" type="ORF">Ctob_012794</name>
</gene>
<dbReference type="EMBL" id="JWZX01000024">
    <property type="protein sequence ID" value="KOO53863.1"/>
    <property type="molecule type" value="Genomic_DNA"/>
</dbReference>
<dbReference type="InterPro" id="IPR036770">
    <property type="entry name" value="Ankyrin_rpt-contain_sf"/>
</dbReference>
<reference evidence="6" key="1">
    <citation type="journal article" date="2015" name="PLoS Genet.">
        <title>Genome Sequence and Transcriptome Analyses of Chrysochromulina tobin: Metabolic Tools for Enhanced Algal Fitness in the Prominent Order Prymnesiales (Haptophyceae).</title>
        <authorList>
            <person name="Hovde B.T."/>
            <person name="Deodato C.R."/>
            <person name="Hunsperger H.M."/>
            <person name="Ryken S.A."/>
            <person name="Yost W."/>
            <person name="Jha R.K."/>
            <person name="Patterson J."/>
            <person name="Monnat R.J. Jr."/>
            <person name="Barlow S.B."/>
            <person name="Starkenburg S.R."/>
            <person name="Cattolico R.A."/>
        </authorList>
    </citation>
    <scope>NUCLEOTIDE SEQUENCE</scope>
    <source>
        <strain evidence="6">CCMP291</strain>
    </source>
</reference>
<dbReference type="Gene3D" id="1.25.40.20">
    <property type="entry name" value="Ankyrin repeat-containing domain"/>
    <property type="match status" value="1"/>
</dbReference>
<evidence type="ECO:0000256" key="3">
    <source>
        <dbReference type="PROSITE-ProRule" id="PRU00023"/>
    </source>
</evidence>
<keyword evidence="6" id="KW-1185">Reference proteome</keyword>
<feature type="repeat" description="ANK" evidence="3">
    <location>
        <begin position="99"/>
        <end position="131"/>
    </location>
</feature>
<dbReference type="Pfam" id="PF12796">
    <property type="entry name" value="Ank_2"/>
    <property type="match status" value="1"/>
</dbReference>
<dbReference type="OrthoDB" id="366390at2759"/>
<evidence type="ECO:0000256" key="2">
    <source>
        <dbReference type="ARBA" id="ARBA00023043"/>
    </source>
</evidence>
<evidence type="ECO:0000313" key="6">
    <source>
        <dbReference type="Proteomes" id="UP000037460"/>
    </source>
</evidence>
<protein>
    <submittedName>
        <fullName evidence="5">Inversin</fullName>
    </submittedName>
</protein>
<dbReference type="PROSITE" id="PS50088">
    <property type="entry name" value="ANK_REPEAT"/>
    <property type="match status" value="3"/>
</dbReference>
<organism evidence="5 6">
    <name type="scientific">Chrysochromulina tobinii</name>
    <dbReference type="NCBI Taxonomy" id="1460289"/>
    <lineage>
        <taxon>Eukaryota</taxon>
        <taxon>Haptista</taxon>
        <taxon>Haptophyta</taxon>
        <taxon>Prymnesiophyceae</taxon>
        <taxon>Prymnesiales</taxon>
        <taxon>Chrysochromulinaceae</taxon>
        <taxon>Chrysochromulina</taxon>
    </lineage>
</organism>
<name>A0A0M0LSY2_9EUKA</name>
<dbReference type="PANTHER" id="PTHR24171:SF8">
    <property type="entry name" value="BRCA1-ASSOCIATED RING DOMAIN PROTEIN 1"/>
    <property type="match status" value="1"/>
</dbReference>
<dbReference type="GO" id="GO:0085020">
    <property type="term" value="P:protein K6-linked ubiquitination"/>
    <property type="evidence" value="ECO:0007669"/>
    <property type="project" value="TreeGrafter"/>
</dbReference>
<dbReference type="GO" id="GO:0004842">
    <property type="term" value="F:ubiquitin-protein transferase activity"/>
    <property type="evidence" value="ECO:0007669"/>
    <property type="project" value="TreeGrafter"/>
</dbReference>
<evidence type="ECO:0000256" key="4">
    <source>
        <dbReference type="SAM" id="MobiDB-lite"/>
    </source>
</evidence>
<accession>A0A0M0LSY2</accession>
<dbReference type="SMART" id="SM00248">
    <property type="entry name" value="ANK"/>
    <property type="match status" value="3"/>
</dbReference>
<feature type="repeat" description="ANK" evidence="3">
    <location>
        <begin position="65"/>
        <end position="97"/>
    </location>
</feature>
<proteinExistence type="predicted"/>
<feature type="compositionally biased region" description="Pro residues" evidence="4">
    <location>
        <begin position="9"/>
        <end position="24"/>
    </location>
</feature>
<evidence type="ECO:0000313" key="5">
    <source>
        <dbReference type="EMBL" id="KOO53863.1"/>
    </source>
</evidence>
<dbReference type="PANTHER" id="PTHR24171">
    <property type="entry name" value="ANKYRIN REPEAT DOMAIN-CONTAINING PROTEIN 39-RELATED"/>
    <property type="match status" value="1"/>
</dbReference>
<evidence type="ECO:0000256" key="1">
    <source>
        <dbReference type="ARBA" id="ARBA00022737"/>
    </source>
</evidence>
<keyword evidence="1" id="KW-0677">Repeat</keyword>
<sequence length="411" mass="43886">MPPKKEEPPPPPVEAPGWEPPPLNPQDVLQSNGEHPLVSAAAAGNVPVLTKLLQQGVSPDVQNVSGLSALAAAALNGNVGCIQQLLAAGATVDLAGGHSGSTPLLLATRGGHRGCCEVLLQAGADAARTDAYGESPKMAAHRYEVDAKHQSSELERWAGLVHTRAVLIAGEPPPPVPPFPEWESDFERYYRSTDPAKALWRAGAWMHQKRPACGPVIEQARPRAFSSTGYKVPPVRIGEERFTIGPPTYHQTPGHTVLSGERLASQAALYELRGAAGELAANRLSLERTTLNPQVFGDDVASTQKAMRHATLDAAGQVRAVMAQEAHLGRKFPSAPTRLGPAALYSSGLQRTMMSLPTAATTMYPNVETAEHHFAQFPFPYGEWNQKPHKDSLTALLENFQMVPPAEPAAA</sequence>
<dbReference type="AlphaFoldDB" id="A0A0M0LSY2"/>
<dbReference type="PROSITE" id="PS50297">
    <property type="entry name" value="ANK_REP_REGION"/>
    <property type="match status" value="2"/>
</dbReference>
<comment type="caution">
    <text evidence="5">The sequence shown here is derived from an EMBL/GenBank/DDBJ whole genome shotgun (WGS) entry which is preliminary data.</text>
</comment>
<dbReference type="InterPro" id="IPR002110">
    <property type="entry name" value="Ankyrin_rpt"/>
</dbReference>
<dbReference type="Proteomes" id="UP000037460">
    <property type="component" value="Unassembled WGS sequence"/>
</dbReference>
<keyword evidence="2 3" id="KW-0040">ANK repeat</keyword>
<dbReference type="SUPFAM" id="SSF48403">
    <property type="entry name" value="Ankyrin repeat"/>
    <property type="match status" value="1"/>
</dbReference>
<feature type="repeat" description="ANK" evidence="3">
    <location>
        <begin position="32"/>
        <end position="64"/>
    </location>
</feature>
<feature type="region of interest" description="Disordered" evidence="4">
    <location>
        <begin position="1"/>
        <end position="31"/>
    </location>
</feature>